<feature type="region of interest" description="Disordered" evidence="1">
    <location>
        <begin position="321"/>
        <end position="430"/>
    </location>
</feature>
<keyword evidence="2" id="KW-1133">Transmembrane helix</keyword>
<keyword evidence="2" id="KW-0812">Transmembrane</keyword>
<dbReference type="OrthoDB" id="772197at2759"/>
<keyword evidence="2" id="KW-0472">Membrane</keyword>
<evidence type="ECO:0000313" key="4">
    <source>
        <dbReference type="RefSeq" id="XP_018817047.1"/>
    </source>
</evidence>
<dbReference type="STRING" id="51240.A0A2I4ECC5"/>
<sequence length="817" mass="94122">MDSVKRVFYIKLVLFAGLLLASVSRLWISLFGYLNRVFLRHKKGASSGILSQENNQINSKCIELEAESEVSYSESFRHGDSGYNNIASETSDYSSIRSQENVRIDSNDTEPEGEAEPVYSEVFSGEDVGHDGLDEIDSETPKFEFKFRFPTYEESSRFNVGSGDSVSLESTAPSTSTNKYEFFSGKSFSHFLEEPEAVSFTVKELHIESNNHSIESIPNIERDSMQQNSLKEVVHEKASETSEVSEKLEGRTSVEDVYSWGGQLEKPENDFSGEENVTVDDKFLSEKDFIASDSDLEDSVCSSSLLSQFGASTSDLFLSEKDFEGANEGEDVELTEGDLESADIDSQNLDIGYEPEDFDGEDSDILEELQKLEESDMPKSDRQNSEKFYKDGFHGDRNSKDEDFGGNDEKQMDGKLNSKDSSEWDSEDSNELESLWEHQELIEQLKMELKKVRATGLPTILEESECPKIIEDLKPWKIDEKFQHADRIGEVHKFYKSYRERMRKFDILNYQKMYAIGVLRSKDGHDDHSFSSRKSSAPAITSLLSQSFRLSKHKKSELDPTMKFIRDLRCDLEMVYVGQLCLSWEILHWQYEKALELWESDPSGLHPYNEVAGEFQQFQVLLQRFIENEPFQGPRVENYVENRCVMRNLLQVPVIRGDRKKERRGRDNGAITIDIVIEILEESMRIIWKFIRADKDASTLILPSRRDTRIDHQLQDPADSMLLMEVRTDIQKKEKKLKDILKSGNCILKKFQKHQDEDNIDHHYFFCQVDMKLVSRVLNMPRITTDQLVWCRGKLSQIRFVNRKIHVESPSILLFPC</sequence>
<accession>A0A2I4ECC5</accession>
<dbReference type="AlphaFoldDB" id="A0A2I4ECC5"/>
<gene>
    <name evidence="4" type="primary">LOC108988281</name>
</gene>
<feature type="compositionally biased region" description="Basic and acidic residues" evidence="1">
    <location>
        <begin position="368"/>
        <end position="422"/>
    </location>
</feature>
<dbReference type="RefSeq" id="XP_018817047.1">
    <property type="nucleotide sequence ID" value="XM_018961502.2"/>
</dbReference>
<feature type="compositionally biased region" description="Polar residues" evidence="1">
    <location>
        <begin position="89"/>
        <end position="99"/>
    </location>
</feature>
<dbReference type="GeneID" id="108988281"/>
<feature type="compositionally biased region" description="Acidic residues" evidence="1">
    <location>
        <begin position="325"/>
        <end position="343"/>
    </location>
</feature>
<feature type="region of interest" description="Disordered" evidence="1">
    <location>
        <begin position="89"/>
        <end position="116"/>
    </location>
</feature>
<keyword evidence="3" id="KW-1185">Reference proteome</keyword>
<evidence type="ECO:0000313" key="3">
    <source>
        <dbReference type="Proteomes" id="UP000235220"/>
    </source>
</evidence>
<name>A0A2I4ECC5_JUGRE</name>
<protein>
    <submittedName>
        <fullName evidence="4">Uncharacterized protein LOC108988281</fullName>
    </submittedName>
</protein>
<dbReference type="PANTHER" id="PTHR46741">
    <property type="entry name" value="OS09G0413600 PROTEIN"/>
    <property type="match status" value="1"/>
</dbReference>
<dbReference type="PANTHER" id="PTHR46741:SF2">
    <property type="entry name" value="RIBOSOMAL PROTEIN L34AE"/>
    <property type="match status" value="1"/>
</dbReference>
<dbReference type="KEGG" id="jre:108988281"/>
<proteinExistence type="predicted"/>
<evidence type="ECO:0000256" key="2">
    <source>
        <dbReference type="SAM" id="Phobius"/>
    </source>
</evidence>
<organism evidence="3 4">
    <name type="scientific">Juglans regia</name>
    <name type="common">English walnut</name>
    <dbReference type="NCBI Taxonomy" id="51240"/>
    <lineage>
        <taxon>Eukaryota</taxon>
        <taxon>Viridiplantae</taxon>
        <taxon>Streptophyta</taxon>
        <taxon>Embryophyta</taxon>
        <taxon>Tracheophyta</taxon>
        <taxon>Spermatophyta</taxon>
        <taxon>Magnoliopsida</taxon>
        <taxon>eudicotyledons</taxon>
        <taxon>Gunneridae</taxon>
        <taxon>Pentapetalae</taxon>
        <taxon>rosids</taxon>
        <taxon>fabids</taxon>
        <taxon>Fagales</taxon>
        <taxon>Juglandaceae</taxon>
        <taxon>Juglans</taxon>
    </lineage>
</organism>
<evidence type="ECO:0000256" key="1">
    <source>
        <dbReference type="SAM" id="MobiDB-lite"/>
    </source>
</evidence>
<dbReference type="Pfam" id="PF07891">
    <property type="entry name" value="DUF1666"/>
    <property type="match status" value="1"/>
</dbReference>
<dbReference type="FunCoup" id="A0A2I4ECC5">
    <property type="interactions" value="208"/>
</dbReference>
<feature type="transmembrane region" description="Helical" evidence="2">
    <location>
        <begin position="12"/>
        <end position="34"/>
    </location>
</feature>
<dbReference type="Proteomes" id="UP000235220">
    <property type="component" value="Chromosome 1"/>
</dbReference>
<dbReference type="Gramene" id="Jr01_00270_p1">
    <property type="protein sequence ID" value="cds.Jr01_00270_p1"/>
    <property type="gene ID" value="Jr01_00270"/>
</dbReference>
<reference evidence="4" key="1">
    <citation type="submission" date="2025-08" db="UniProtKB">
        <authorList>
            <consortium name="RefSeq"/>
        </authorList>
    </citation>
    <scope>IDENTIFICATION</scope>
    <source>
        <tissue evidence="4">Leaves</tissue>
    </source>
</reference>
<feature type="compositionally biased region" description="Acidic residues" evidence="1">
    <location>
        <begin position="353"/>
        <end position="367"/>
    </location>
</feature>
<dbReference type="InterPro" id="IPR012870">
    <property type="entry name" value="DUF1666"/>
</dbReference>
<feature type="region of interest" description="Disordered" evidence="1">
    <location>
        <begin position="233"/>
        <end position="252"/>
    </location>
</feature>